<feature type="compositionally biased region" description="Gly residues" evidence="1">
    <location>
        <begin position="63"/>
        <end position="80"/>
    </location>
</feature>
<comment type="caution">
    <text evidence="2">The sequence shown here is derived from an EMBL/GenBank/DDBJ whole genome shotgun (WGS) entry which is preliminary data.</text>
</comment>
<reference evidence="2" key="1">
    <citation type="journal article" date="2020" name="bioRxiv">
        <title>Whole genome comparisons of ergot fungi reveals the divergence and evolution of species within the genus Claviceps are the result of varying mechanisms driving genome evolution and host range expansion.</title>
        <authorList>
            <person name="Wyka S.A."/>
            <person name="Mondo S.J."/>
            <person name="Liu M."/>
            <person name="Dettman J."/>
            <person name="Nalam V."/>
            <person name="Broders K.D."/>
        </authorList>
    </citation>
    <scope>NUCLEOTIDE SEQUENCE</scope>
    <source>
        <strain evidence="2">CCC 489</strain>
    </source>
</reference>
<keyword evidence="3" id="KW-1185">Reference proteome</keyword>
<dbReference type="AlphaFoldDB" id="A0A8K0J7W5"/>
<feature type="region of interest" description="Disordered" evidence="1">
    <location>
        <begin position="63"/>
        <end position="86"/>
    </location>
</feature>
<protein>
    <submittedName>
        <fullName evidence="2">Uncharacterized protein</fullName>
    </submittedName>
</protein>
<evidence type="ECO:0000313" key="2">
    <source>
        <dbReference type="EMBL" id="KAG5927186.1"/>
    </source>
</evidence>
<gene>
    <name evidence="2" type="ORF">E4U42_002505</name>
</gene>
<evidence type="ECO:0000256" key="1">
    <source>
        <dbReference type="SAM" id="MobiDB-lite"/>
    </source>
</evidence>
<accession>A0A8K0J7W5</accession>
<organism evidence="2 3">
    <name type="scientific">Claviceps africana</name>
    <dbReference type="NCBI Taxonomy" id="83212"/>
    <lineage>
        <taxon>Eukaryota</taxon>
        <taxon>Fungi</taxon>
        <taxon>Dikarya</taxon>
        <taxon>Ascomycota</taxon>
        <taxon>Pezizomycotina</taxon>
        <taxon>Sordariomycetes</taxon>
        <taxon>Hypocreomycetidae</taxon>
        <taxon>Hypocreales</taxon>
        <taxon>Clavicipitaceae</taxon>
        <taxon>Claviceps</taxon>
    </lineage>
</organism>
<sequence length="222" mass="23186">MTGEDEAVAQAKVMRRDLCAEKPGFALYGTSDALVVFCQSLAGLDLARMADFAAAVVTKPSGGAGEGGGRGNGNGNGNGNEKGARTTPAGRIVSSVFNAVNWTDAGVDAVSLLGEDYGGGCWVMAKLSAGSWDSVLEELGGFMSYQPEEAAAWLARFTTKYARYMTIPQVNNLNTTSAVASSLPLKSEGTYGSCTQCLQRRGGLSSSNMARPGGQRGMRRWC</sequence>
<dbReference type="EMBL" id="SRPY01000201">
    <property type="protein sequence ID" value="KAG5927186.1"/>
    <property type="molecule type" value="Genomic_DNA"/>
</dbReference>
<dbReference type="Proteomes" id="UP000811619">
    <property type="component" value="Unassembled WGS sequence"/>
</dbReference>
<evidence type="ECO:0000313" key="3">
    <source>
        <dbReference type="Proteomes" id="UP000811619"/>
    </source>
</evidence>
<proteinExistence type="predicted"/>
<name>A0A8K0J7W5_9HYPO</name>